<comment type="similarity">
    <text evidence="1">Belongs to the thioesterase family.</text>
</comment>
<organism evidence="3 4">
    <name type="scientific">Streptomyces flavofungini</name>
    <dbReference type="NCBI Taxonomy" id="68200"/>
    <lineage>
        <taxon>Bacteria</taxon>
        <taxon>Bacillati</taxon>
        <taxon>Actinomycetota</taxon>
        <taxon>Actinomycetes</taxon>
        <taxon>Kitasatosporales</taxon>
        <taxon>Streptomycetaceae</taxon>
        <taxon>Streptomyces</taxon>
    </lineage>
</organism>
<dbReference type="RefSeq" id="WP_198897907.1">
    <property type="nucleotide sequence ID" value="NZ_JAEKOZ010000022.1"/>
</dbReference>
<dbReference type="InterPro" id="IPR012223">
    <property type="entry name" value="TEII"/>
</dbReference>
<evidence type="ECO:0000313" key="4">
    <source>
        <dbReference type="Proteomes" id="UP000634780"/>
    </source>
</evidence>
<dbReference type="SUPFAM" id="SSF53474">
    <property type="entry name" value="alpha/beta-Hydrolases"/>
    <property type="match status" value="1"/>
</dbReference>
<accession>A0ABS0XD12</accession>
<keyword evidence="4" id="KW-1185">Reference proteome</keyword>
<evidence type="ECO:0000313" key="3">
    <source>
        <dbReference type="EMBL" id="MBJ3811103.1"/>
    </source>
</evidence>
<feature type="domain" description="Thioesterase" evidence="2">
    <location>
        <begin position="31"/>
        <end position="243"/>
    </location>
</feature>
<evidence type="ECO:0000259" key="2">
    <source>
        <dbReference type="Pfam" id="PF00975"/>
    </source>
</evidence>
<reference evidence="3 4" key="1">
    <citation type="submission" date="2020-12" db="EMBL/GenBank/DDBJ databases">
        <title>Streptomyces typhae sp. nov., a novel endophytic actinomycete isolated from the root of cattail pollen (Typha angustifolia L.).</title>
        <authorList>
            <person name="Peng C."/>
            <person name="Liu C."/>
        </authorList>
    </citation>
    <scope>NUCLEOTIDE SEQUENCE [LARGE SCALE GENOMIC DNA]</scope>
    <source>
        <strain evidence="3 4">JCM 4753</strain>
    </source>
</reference>
<dbReference type="EMBL" id="JAEKOZ010000022">
    <property type="protein sequence ID" value="MBJ3811103.1"/>
    <property type="molecule type" value="Genomic_DNA"/>
</dbReference>
<protein>
    <submittedName>
        <fullName evidence="3">Thioesterase</fullName>
    </submittedName>
</protein>
<gene>
    <name evidence="3" type="ORF">JGB26_29090</name>
</gene>
<name>A0ABS0XD12_9ACTN</name>
<dbReference type="PANTHER" id="PTHR11487">
    <property type="entry name" value="THIOESTERASE"/>
    <property type="match status" value="1"/>
</dbReference>
<sequence>MPSPAGGGTGDWGTVMVWTQAVESRPFASGRLVCFPHAGGSPYFYRSWGKALTDVEVHTVCYPGRAARIAEPPATDLKAMARDLAAELRPLPDGRPTAFFGHSMGAFVAYEVARLWQADGADVGHFFASAARAPRTAHGTPERAAEMDDAAVLRTLAQLGGTDAALLDNPVFLELVMPYVGADFRMVAGYTGQPDALLDCPVTVLRGATDPRVSPAEAAAWRQQTRGPVTLHTLAGGHFYLTDEPPLRIVEDALRAG</sequence>
<dbReference type="Gene3D" id="3.40.50.1820">
    <property type="entry name" value="alpha/beta hydrolase"/>
    <property type="match status" value="1"/>
</dbReference>
<dbReference type="PANTHER" id="PTHR11487:SF0">
    <property type="entry name" value="S-ACYL FATTY ACID SYNTHASE THIOESTERASE, MEDIUM CHAIN"/>
    <property type="match status" value="1"/>
</dbReference>
<dbReference type="Proteomes" id="UP000634780">
    <property type="component" value="Unassembled WGS sequence"/>
</dbReference>
<dbReference type="InterPro" id="IPR029058">
    <property type="entry name" value="AB_hydrolase_fold"/>
</dbReference>
<proteinExistence type="inferred from homology"/>
<evidence type="ECO:0000256" key="1">
    <source>
        <dbReference type="ARBA" id="ARBA00007169"/>
    </source>
</evidence>
<comment type="caution">
    <text evidence="3">The sequence shown here is derived from an EMBL/GenBank/DDBJ whole genome shotgun (WGS) entry which is preliminary data.</text>
</comment>
<dbReference type="InterPro" id="IPR001031">
    <property type="entry name" value="Thioesterase"/>
</dbReference>
<dbReference type="Pfam" id="PF00975">
    <property type="entry name" value="Thioesterase"/>
    <property type="match status" value="1"/>
</dbReference>